<dbReference type="eggNOG" id="COG1743">
    <property type="taxonomic scope" value="Bacteria"/>
</dbReference>
<gene>
    <name evidence="6" type="ordered locus">Thit_1349</name>
</gene>
<dbReference type="HOGENOM" id="CLU_014300_0_0_9"/>
<evidence type="ECO:0000256" key="1">
    <source>
        <dbReference type="ARBA" id="ARBA00006594"/>
    </source>
</evidence>
<dbReference type="GO" id="GO:0008170">
    <property type="term" value="F:N-methyltransferase activity"/>
    <property type="evidence" value="ECO:0007669"/>
    <property type="project" value="InterPro"/>
</dbReference>
<dbReference type="GO" id="GO:0032259">
    <property type="term" value="P:methylation"/>
    <property type="evidence" value="ECO:0007669"/>
    <property type="project" value="UniProtKB-KW"/>
</dbReference>
<evidence type="ECO:0000256" key="2">
    <source>
        <dbReference type="ARBA" id="ARBA00022603"/>
    </source>
</evidence>
<dbReference type="OrthoDB" id="9773571at2"/>
<dbReference type="EMBL" id="CP001936">
    <property type="protein sequence ID" value="ADD02609.1"/>
    <property type="molecule type" value="Genomic_DNA"/>
</dbReference>
<name>D3T307_THEIA</name>
<comment type="similarity">
    <text evidence="1">Belongs to the N(4)/N(6)-methyltransferase family.</text>
</comment>
<dbReference type="Pfam" id="PF01555">
    <property type="entry name" value="N6_N4_Mtase"/>
    <property type="match status" value="2"/>
</dbReference>
<dbReference type="AlphaFoldDB" id="D3T307"/>
<sequence>MKLTKEMLDKVRNIEGFPIGKDEDIIELSDPPHYTACPNPFISEFIEKYGKPYEEEKDDYNCEPYTADVSEGKNDPIYNAHSYHTKVPHKAIMRYILHYTKPGDIVFDGFCGTGMTGVAAQMCGNPDPEFKLKVEKEFGKEGKKVDWGARRAILGDLSPAATFIAYNYNTPVDVEEFKKEAERILKEVEKECEWMYKTIHTVEGVPQRDVEGNVIKGKINYTVWSDVFICPNCSNEIVFWDAAVDKEDGKVLDEFKCPHCGAKLTKTSLERAWRTVYDKAIGETIKQAKQVPVLINYTVGKQRYEKEPDKFDLELIQKIEEMDIPYWYPTDRMPEGEESRRNDKIGITHVHHFYTKRNLYVLSALYGRIKHENLFYYIFKFMFTAIVPMSTKMSRYGKRTGNVSGTLYIPSLIKELNILEYLKRKLWGAKGLLKPLQKFRNYSRNNCYIYTNSTTLVLIKSNSIDYIFTDPPFGDNLMYSELNFLWEAWLKVFTNNKTEAIINKVQRKGLHEYQELMEKAFSEMYRILKPGRWMTVEFHNSKNAVWNAIQEAILKAGFVIANVRTLDKKQGSFKQVTTTTAVKQDLIISAYKPKEGFIKRFLKEAGTEEGVWDFIRQHLEKLPVVIETNGKLDIIPERQEYLLYDSMIAFHIQKGATIPMSAAEFYEGLKKRFIERDGMYFLPDQAAIYDTKRLKLELNEQLAFIIQDEKTAIQWLKYKLLNKPMTYQEIQPMFLEELKQLRYEKLPELLDLLQENFLQDEAGRWYVPDANKQADLEKLREKRLLKEFEEYKNVPGRLKVFRTEAIRAGFKNCWKNKDYETIVKIGEKLPENVLQEDQTLLMYYDNAVTRLGG</sequence>
<evidence type="ECO:0000256" key="3">
    <source>
        <dbReference type="ARBA" id="ARBA00022679"/>
    </source>
</evidence>
<feature type="domain" description="DNA methylase N-4/N-6" evidence="5">
    <location>
        <begin position="464"/>
        <end position="596"/>
    </location>
</feature>
<accession>D3T307</accession>
<organism evidence="6 7">
    <name type="scientific">Thermoanaerobacter italicus (strain DSM 9252 / Ab9)</name>
    <dbReference type="NCBI Taxonomy" id="580331"/>
    <lineage>
        <taxon>Bacteria</taxon>
        <taxon>Bacillati</taxon>
        <taxon>Bacillota</taxon>
        <taxon>Clostridia</taxon>
        <taxon>Thermoanaerobacterales</taxon>
        <taxon>Thermoanaerobacteraceae</taxon>
        <taxon>Thermoanaerobacter</taxon>
    </lineage>
</organism>
<evidence type="ECO:0000259" key="5">
    <source>
        <dbReference type="Pfam" id="PF01555"/>
    </source>
</evidence>
<dbReference type="GO" id="GO:0009307">
    <property type="term" value="P:DNA restriction-modification system"/>
    <property type="evidence" value="ECO:0007669"/>
    <property type="project" value="UniProtKB-KW"/>
</dbReference>
<dbReference type="InterPro" id="IPR029063">
    <property type="entry name" value="SAM-dependent_MTases_sf"/>
</dbReference>
<evidence type="ECO:0000313" key="7">
    <source>
        <dbReference type="Proteomes" id="UP000001552"/>
    </source>
</evidence>
<dbReference type="PROSITE" id="PS00092">
    <property type="entry name" value="N6_MTASE"/>
    <property type="match status" value="1"/>
</dbReference>
<keyword evidence="7" id="KW-1185">Reference proteome</keyword>
<dbReference type="KEGG" id="tit:Thit_1349"/>
<dbReference type="REBASE" id="24497">
    <property type="entry name" value="M.TitORF1349P"/>
</dbReference>
<evidence type="ECO:0000256" key="4">
    <source>
        <dbReference type="ARBA" id="ARBA00022747"/>
    </source>
</evidence>
<keyword evidence="4" id="KW-0680">Restriction system</keyword>
<feature type="domain" description="DNA methylase N-4/N-6" evidence="5">
    <location>
        <begin position="73"/>
        <end position="123"/>
    </location>
</feature>
<dbReference type="GO" id="GO:0003677">
    <property type="term" value="F:DNA binding"/>
    <property type="evidence" value="ECO:0007669"/>
    <property type="project" value="InterPro"/>
</dbReference>
<keyword evidence="2 6" id="KW-0489">Methyltransferase</keyword>
<dbReference type="SUPFAM" id="SSF53335">
    <property type="entry name" value="S-adenosyl-L-methionine-dependent methyltransferases"/>
    <property type="match status" value="2"/>
</dbReference>
<dbReference type="InterPro" id="IPR002941">
    <property type="entry name" value="DNA_methylase_N4/N6"/>
</dbReference>
<dbReference type="RefSeq" id="WP_012995395.1">
    <property type="nucleotide sequence ID" value="NC_013921.1"/>
</dbReference>
<reference evidence="6" key="1">
    <citation type="submission" date="2010-02" db="EMBL/GenBank/DDBJ databases">
        <title>Complete sequence of Thermoanaerobacter italicus Ab9.</title>
        <authorList>
            <consortium name="US DOE Joint Genome Institute"/>
            <person name="Lucas S."/>
            <person name="Copeland A."/>
            <person name="Lapidus A."/>
            <person name="Cheng J.-F."/>
            <person name="Bruce D."/>
            <person name="Goodwin L."/>
            <person name="Pitluck S."/>
            <person name="Chertkov O."/>
            <person name="Detter J.C."/>
            <person name="Han C."/>
            <person name="Tapia R."/>
            <person name="Land M."/>
            <person name="Hauser L."/>
            <person name="Kyrpides N."/>
            <person name="Mikhailova N."/>
            <person name="Hemme C.L."/>
            <person name="Woyke T."/>
        </authorList>
    </citation>
    <scope>NUCLEOTIDE SEQUENCE [LARGE SCALE GENOMIC DNA]</scope>
    <source>
        <strain evidence="6">Ab9</strain>
    </source>
</reference>
<evidence type="ECO:0000313" key="6">
    <source>
        <dbReference type="EMBL" id="ADD02609.1"/>
    </source>
</evidence>
<keyword evidence="3" id="KW-0808">Transferase</keyword>
<dbReference type="Proteomes" id="UP000001552">
    <property type="component" value="Chromosome"/>
</dbReference>
<dbReference type="InterPro" id="IPR002052">
    <property type="entry name" value="DNA_methylase_N6_adenine_CS"/>
</dbReference>
<proteinExistence type="inferred from homology"/>
<dbReference type="Gene3D" id="3.40.50.150">
    <property type="entry name" value="Vaccinia Virus protein VP39"/>
    <property type="match status" value="2"/>
</dbReference>
<dbReference type="eggNOG" id="COG0863">
    <property type="taxonomic scope" value="Bacteria"/>
</dbReference>
<protein>
    <submittedName>
        <fullName evidence="6">DNA methylase N-4/N-6 domain protein</fullName>
    </submittedName>
</protein>